<dbReference type="Pfam" id="PF01420">
    <property type="entry name" value="Methylase_S"/>
    <property type="match status" value="1"/>
</dbReference>
<feature type="region of interest" description="Disordered" evidence="5">
    <location>
        <begin position="431"/>
        <end position="490"/>
    </location>
</feature>
<dbReference type="SUPFAM" id="SSF116734">
    <property type="entry name" value="DNA methylase specificity domain"/>
    <property type="match status" value="2"/>
</dbReference>
<feature type="domain" description="Type I restriction modification DNA specificity" evidence="6">
    <location>
        <begin position="11"/>
        <end position="180"/>
    </location>
</feature>
<sequence length="490" mass="53821">MSEGDIPSELPKGWARVRLGDILNRIEAGKSYKCEPRPASREEWGVIKVSAMTWGDFDEGENKAVPAGFPFNPEYEIRPGDILLSRANTAAYVGASVLVRKCRPRLLLSDKSLRLIPAEGIDREWLAYLLSSPNIRDQISERATGTKDSMRNISQGALADIECLLPPVEEQRRIVAALEEQLSRLDAASDTLRVSGQRIDRYLQSVLHRMTSAYEPVRLKDVLVSGLTNGRSVPTRAGGFPVLRLTALSDTYVDLAQRKEGDWGEEEAAPFLVQQGDFLIARGNGSLSLVGRGALVADVPTPVAYPDTMIRARLDASKILPGYLRVIWSSLAVRRQIESRARTTAGIHKVNQKILESIEFPLPDLPTQRALCAQWSSTEQQARHLAHTVSVSKRRSAILRRSLLAEAFAGRLVPQDPADEPADALLARVRAEREAAGATKSRRRSPRRAPAQRKRTSDTAPAPDAPPPPRADTPALTAATQPTLDLEIPS</sequence>
<dbReference type="AlphaFoldDB" id="A0A918RTX5"/>
<dbReference type="Gene3D" id="3.90.220.20">
    <property type="entry name" value="DNA methylase specificity domains"/>
    <property type="match status" value="2"/>
</dbReference>
<comment type="caution">
    <text evidence="7">The sequence shown here is derived from an EMBL/GenBank/DDBJ whole genome shotgun (WGS) entry which is preliminary data.</text>
</comment>
<evidence type="ECO:0000256" key="4">
    <source>
        <dbReference type="ARBA" id="ARBA00038652"/>
    </source>
</evidence>
<organism evidence="7 8">
    <name type="scientific">Streptomyces echinoruber</name>
    <dbReference type="NCBI Taxonomy" id="68898"/>
    <lineage>
        <taxon>Bacteria</taxon>
        <taxon>Bacillati</taxon>
        <taxon>Actinomycetota</taxon>
        <taxon>Actinomycetes</taxon>
        <taxon>Kitasatosporales</taxon>
        <taxon>Streptomycetaceae</taxon>
        <taxon>Streptomyces</taxon>
    </lineage>
</organism>
<dbReference type="CDD" id="cd17261">
    <property type="entry name" value="RMtype1_S_EcoKI-TRD2-CR2_like"/>
    <property type="match status" value="1"/>
</dbReference>
<dbReference type="InterPro" id="IPR044946">
    <property type="entry name" value="Restrct_endonuc_typeI_TRD_sf"/>
</dbReference>
<keyword evidence="3" id="KW-0238">DNA-binding</keyword>
<dbReference type="GO" id="GO:0009307">
    <property type="term" value="P:DNA restriction-modification system"/>
    <property type="evidence" value="ECO:0007669"/>
    <property type="project" value="UniProtKB-KW"/>
</dbReference>
<evidence type="ECO:0000259" key="6">
    <source>
        <dbReference type="Pfam" id="PF01420"/>
    </source>
</evidence>
<dbReference type="EMBL" id="BMWH01000030">
    <property type="protein sequence ID" value="GHA09836.1"/>
    <property type="molecule type" value="Genomic_DNA"/>
</dbReference>
<gene>
    <name evidence="7" type="ORF">GCM10010389_56280</name>
</gene>
<evidence type="ECO:0000256" key="5">
    <source>
        <dbReference type="SAM" id="MobiDB-lite"/>
    </source>
</evidence>
<evidence type="ECO:0000256" key="2">
    <source>
        <dbReference type="ARBA" id="ARBA00022747"/>
    </source>
</evidence>
<reference evidence="7" key="1">
    <citation type="journal article" date="2014" name="Int. J. Syst. Evol. Microbiol.">
        <title>Complete genome sequence of Corynebacterium casei LMG S-19264T (=DSM 44701T), isolated from a smear-ripened cheese.</title>
        <authorList>
            <consortium name="US DOE Joint Genome Institute (JGI-PGF)"/>
            <person name="Walter F."/>
            <person name="Albersmeier A."/>
            <person name="Kalinowski J."/>
            <person name="Ruckert C."/>
        </authorList>
    </citation>
    <scope>NUCLEOTIDE SEQUENCE</scope>
    <source>
        <strain evidence="7">JCM 5016</strain>
    </source>
</reference>
<dbReference type="PANTHER" id="PTHR43140">
    <property type="entry name" value="TYPE-1 RESTRICTION ENZYME ECOKI SPECIFICITY PROTEIN"/>
    <property type="match status" value="1"/>
</dbReference>
<dbReference type="InterPro" id="IPR051212">
    <property type="entry name" value="Type-I_RE_S_subunit"/>
</dbReference>
<accession>A0A918RTX5</accession>
<keyword evidence="8" id="KW-1185">Reference proteome</keyword>
<dbReference type="Proteomes" id="UP000623010">
    <property type="component" value="Unassembled WGS sequence"/>
</dbReference>
<dbReference type="PANTHER" id="PTHR43140:SF1">
    <property type="entry name" value="TYPE I RESTRICTION ENZYME ECOKI SPECIFICITY SUBUNIT"/>
    <property type="match status" value="1"/>
</dbReference>
<comment type="subunit">
    <text evidence="4">The methyltransferase is composed of M and S polypeptides.</text>
</comment>
<dbReference type="GO" id="GO:0003677">
    <property type="term" value="F:DNA binding"/>
    <property type="evidence" value="ECO:0007669"/>
    <property type="project" value="UniProtKB-KW"/>
</dbReference>
<dbReference type="RefSeq" id="WP_190060299.1">
    <property type="nucleotide sequence ID" value="NZ_BMWH01000030.1"/>
</dbReference>
<keyword evidence="2" id="KW-0680">Restriction system</keyword>
<dbReference type="InterPro" id="IPR000055">
    <property type="entry name" value="Restrct_endonuc_typeI_TRD"/>
</dbReference>
<evidence type="ECO:0000256" key="3">
    <source>
        <dbReference type="ARBA" id="ARBA00023125"/>
    </source>
</evidence>
<protein>
    <recommendedName>
        <fullName evidence="6">Type I restriction modification DNA specificity domain-containing protein</fullName>
    </recommendedName>
</protein>
<comment type="similarity">
    <text evidence="1">Belongs to the type-I restriction system S methylase family.</text>
</comment>
<feature type="compositionally biased region" description="Basic residues" evidence="5">
    <location>
        <begin position="440"/>
        <end position="454"/>
    </location>
</feature>
<evidence type="ECO:0000256" key="1">
    <source>
        <dbReference type="ARBA" id="ARBA00010923"/>
    </source>
</evidence>
<reference evidence="7" key="2">
    <citation type="submission" date="2020-09" db="EMBL/GenBank/DDBJ databases">
        <authorList>
            <person name="Sun Q."/>
            <person name="Ohkuma M."/>
        </authorList>
    </citation>
    <scope>NUCLEOTIDE SEQUENCE</scope>
    <source>
        <strain evidence="7">JCM 5016</strain>
    </source>
</reference>
<evidence type="ECO:0000313" key="7">
    <source>
        <dbReference type="EMBL" id="GHA09836.1"/>
    </source>
</evidence>
<feature type="compositionally biased region" description="Low complexity" evidence="5">
    <location>
        <begin position="472"/>
        <end position="490"/>
    </location>
</feature>
<evidence type="ECO:0000313" key="8">
    <source>
        <dbReference type="Proteomes" id="UP000623010"/>
    </source>
</evidence>
<name>A0A918RTX5_9ACTN</name>
<proteinExistence type="inferred from homology"/>